<proteinExistence type="predicted"/>
<feature type="region of interest" description="Disordered" evidence="1">
    <location>
        <begin position="26"/>
        <end position="45"/>
    </location>
</feature>
<gene>
    <name evidence="3" type="ORF">OFY01_00390</name>
</gene>
<name>A0ABT3TMI0_9ACTN</name>
<evidence type="ECO:0000313" key="3">
    <source>
        <dbReference type="EMBL" id="MCX3058254.1"/>
    </source>
</evidence>
<organism evidence="3 4">
    <name type="scientific">Streptomyces beihaiensis</name>
    <dbReference type="NCBI Taxonomy" id="2984495"/>
    <lineage>
        <taxon>Bacteria</taxon>
        <taxon>Bacillati</taxon>
        <taxon>Actinomycetota</taxon>
        <taxon>Actinomycetes</taxon>
        <taxon>Kitasatosporales</taxon>
        <taxon>Streptomycetaceae</taxon>
        <taxon>Streptomyces</taxon>
    </lineage>
</organism>
<comment type="caution">
    <text evidence="3">The sequence shown here is derived from an EMBL/GenBank/DDBJ whole genome shotgun (WGS) entry which is preliminary data.</text>
</comment>
<dbReference type="RefSeq" id="WP_266595110.1">
    <property type="nucleotide sequence ID" value="NZ_JAPHNL010000001.1"/>
</dbReference>
<feature type="signal peptide" evidence="2">
    <location>
        <begin position="1"/>
        <end position="29"/>
    </location>
</feature>
<evidence type="ECO:0008006" key="5">
    <source>
        <dbReference type="Google" id="ProtNLM"/>
    </source>
</evidence>
<sequence length="101" mass="10349">MSARPRLRALLIVLGALAATAMPTVAAFADPPPPPSTQAQSNPRDVIQPAADIVGKIARRTAERAAGKTLGIVPERASLPVSSNAPPVPTVTPGPEAHQPH</sequence>
<dbReference type="EMBL" id="JAPHNL010000001">
    <property type="protein sequence ID" value="MCX3058254.1"/>
    <property type="molecule type" value="Genomic_DNA"/>
</dbReference>
<protein>
    <recommendedName>
        <fullName evidence="5">Secreted protein</fullName>
    </recommendedName>
</protein>
<keyword evidence="2" id="KW-0732">Signal</keyword>
<reference evidence="3" key="1">
    <citation type="submission" date="2022-10" db="EMBL/GenBank/DDBJ databases">
        <title>Streptomyces beihaiensis sp. nov., a chitin degrading actinobacterium, isolated from shrimp pond soil.</title>
        <authorList>
            <person name="Xie J."/>
            <person name="Shen N."/>
        </authorList>
    </citation>
    <scope>NUCLEOTIDE SEQUENCE</scope>
    <source>
        <strain evidence="3">GXMU-J5</strain>
    </source>
</reference>
<dbReference type="Proteomes" id="UP001163064">
    <property type="component" value="Unassembled WGS sequence"/>
</dbReference>
<keyword evidence="4" id="KW-1185">Reference proteome</keyword>
<feature type="chain" id="PRO_5046271254" description="Secreted protein" evidence="2">
    <location>
        <begin position="30"/>
        <end position="101"/>
    </location>
</feature>
<accession>A0ABT3TMI0</accession>
<evidence type="ECO:0000313" key="4">
    <source>
        <dbReference type="Proteomes" id="UP001163064"/>
    </source>
</evidence>
<feature type="region of interest" description="Disordered" evidence="1">
    <location>
        <begin position="75"/>
        <end position="101"/>
    </location>
</feature>
<evidence type="ECO:0000256" key="1">
    <source>
        <dbReference type="SAM" id="MobiDB-lite"/>
    </source>
</evidence>
<evidence type="ECO:0000256" key="2">
    <source>
        <dbReference type="SAM" id="SignalP"/>
    </source>
</evidence>